<accession>A0ACC2JZU7</accession>
<name>A0ACC2JZU7_9PEZI</name>
<sequence>MAGLGCRKRARTGDHPLSDSNNSNKKSRLNTQVNFPPEFWDRLSKVPLTGRALRELDRRNGIRSPLPPRVQEGAFCGSLAEFARRGGPNIADLRGAFKRTNANTAAEDDVVVEIVPVICGTNAILSKRNPLFTELKPITDGTASQPKPDVFDGARFDDIDKRIRTDEHIYPLIIPTKHLHLPVAPNFFLEVKSQSGDPAVLERQACYDGAHGARAMHCLQNYGREKPIYDGNAYAFSATYHPGSRTLSLYAHHITAPATSRGEPEYHLTDLPGYYLMSDRDALVAGLTAFRNLRDVAQEFRDNFIKSANAHARNDIAGKMNSPIKKRGSG</sequence>
<dbReference type="EMBL" id="JAPUUL010000079">
    <property type="protein sequence ID" value="KAJ8132819.1"/>
    <property type="molecule type" value="Genomic_DNA"/>
</dbReference>
<keyword evidence="2" id="KW-1185">Reference proteome</keyword>
<reference evidence="1" key="1">
    <citation type="submission" date="2022-12" db="EMBL/GenBank/DDBJ databases">
        <title>Genome Sequence of Lasiodiplodia mahajangana.</title>
        <authorList>
            <person name="Buettner E."/>
        </authorList>
    </citation>
    <scope>NUCLEOTIDE SEQUENCE</scope>
    <source>
        <strain evidence="1">VT137</strain>
    </source>
</reference>
<organism evidence="1 2">
    <name type="scientific">Lasiodiplodia mahajangana</name>
    <dbReference type="NCBI Taxonomy" id="1108764"/>
    <lineage>
        <taxon>Eukaryota</taxon>
        <taxon>Fungi</taxon>
        <taxon>Dikarya</taxon>
        <taxon>Ascomycota</taxon>
        <taxon>Pezizomycotina</taxon>
        <taxon>Dothideomycetes</taxon>
        <taxon>Dothideomycetes incertae sedis</taxon>
        <taxon>Botryosphaeriales</taxon>
        <taxon>Botryosphaeriaceae</taxon>
        <taxon>Lasiodiplodia</taxon>
    </lineage>
</organism>
<evidence type="ECO:0000313" key="1">
    <source>
        <dbReference type="EMBL" id="KAJ8132819.1"/>
    </source>
</evidence>
<proteinExistence type="predicted"/>
<gene>
    <name evidence="1" type="ORF">O1611_g798</name>
</gene>
<comment type="caution">
    <text evidence="1">The sequence shown here is derived from an EMBL/GenBank/DDBJ whole genome shotgun (WGS) entry which is preliminary data.</text>
</comment>
<protein>
    <submittedName>
        <fullName evidence="1">Uncharacterized protein</fullName>
    </submittedName>
</protein>
<dbReference type="Proteomes" id="UP001153332">
    <property type="component" value="Unassembled WGS sequence"/>
</dbReference>
<evidence type="ECO:0000313" key="2">
    <source>
        <dbReference type="Proteomes" id="UP001153332"/>
    </source>
</evidence>